<feature type="site" description="Interaction with DNA" evidence="10">
    <location>
        <position position="502"/>
    </location>
</feature>
<dbReference type="SMART" id="SM00437">
    <property type="entry name" value="TOP1Ac"/>
    <property type="match status" value="1"/>
</dbReference>
<dbReference type="Gene3D" id="3.40.50.140">
    <property type="match status" value="1"/>
</dbReference>
<dbReference type="GO" id="GO:0003677">
    <property type="term" value="F:DNA binding"/>
    <property type="evidence" value="ECO:0007669"/>
    <property type="project" value="UniProtKB-KW"/>
</dbReference>
<evidence type="ECO:0000313" key="15">
    <source>
        <dbReference type="Proteomes" id="UP000553193"/>
    </source>
</evidence>
<feature type="compositionally biased region" description="Low complexity" evidence="11">
    <location>
        <begin position="852"/>
        <end position="868"/>
    </location>
</feature>
<dbReference type="InterPro" id="IPR013825">
    <property type="entry name" value="Topo_IA_cen_sub2"/>
</dbReference>
<feature type="site" description="Interaction with DNA" evidence="10">
    <location>
        <position position="146"/>
    </location>
</feature>
<dbReference type="AlphaFoldDB" id="A0A840AES5"/>
<dbReference type="InterPro" id="IPR013824">
    <property type="entry name" value="Topo_IA_cen_sub1"/>
</dbReference>
<evidence type="ECO:0000256" key="9">
    <source>
        <dbReference type="ARBA" id="ARBA00023235"/>
    </source>
</evidence>
<dbReference type="SUPFAM" id="SSF56712">
    <property type="entry name" value="Prokaryotic type I DNA topoisomerase"/>
    <property type="match status" value="1"/>
</dbReference>
<keyword evidence="3" id="KW-0479">Metal-binding</keyword>
<feature type="region of interest" description="Disordered" evidence="11">
    <location>
        <begin position="433"/>
        <end position="471"/>
    </location>
</feature>
<keyword evidence="4" id="KW-0863">Zinc-finger</keyword>
<dbReference type="RefSeq" id="WP_184386370.1">
    <property type="nucleotide sequence ID" value="NZ_JACIDJ010000008.1"/>
</dbReference>
<evidence type="ECO:0000256" key="8">
    <source>
        <dbReference type="ARBA" id="ARBA00023125"/>
    </source>
</evidence>
<dbReference type="InterPro" id="IPR006171">
    <property type="entry name" value="TOPRIM_dom"/>
</dbReference>
<keyword evidence="15" id="KW-1185">Reference proteome</keyword>
<dbReference type="PROSITE" id="PS50880">
    <property type="entry name" value="TOPRIM"/>
    <property type="match status" value="1"/>
</dbReference>
<evidence type="ECO:0000256" key="1">
    <source>
        <dbReference type="ARBA" id="ARBA00000213"/>
    </source>
</evidence>
<feature type="site" description="Interaction with DNA" evidence="10">
    <location>
        <position position="143"/>
    </location>
</feature>
<dbReference type="SUPFAM" id="SSF57783">
    <property type="entry name" value="Zinc beta-ribbon"/>
    <property type="match status" value="1"/>
</dbReference>
<dbReference type="InterPro" id="IPR003602">
    <property type="entry name" value="Topo_IA_DNA-bd_dom"/>
</dbReference>
<dbReference type="GO" id="GO:0008270">
    <property type="term" value="F:zinc ion binding"/>
    <property type="evidence" value="ECO:0007669"/>
    <property type="project" value="UniProtKB-KW"/>
</dbReference>
<keyword evidence="7 10" id="KW-0799">Topoisomerase</keyword>
<dbReference type="Gene3D" id="1.10.290.10">
    <property type="entry name" value="Topoisomerase I, domain 4"/>
    <property type="match status" value="1"/>
</dbReference>
<name>A0A840AES5_9PROT</name>
<dbReference type="InterPro" id="IPR023406">
    <property type="entry name" value="Topo_IA_AS"/>
</dbReference>
<evidence type="ECO:0000259" key="13">
    <source>
        <dbReference type="PROSITE" id="PS52039"/>
    </source>
</evidence>
<dbReference type="InterPro" id="IPR013497">
    <property type="entry name" value="Topo_IA_cen"/>
</dbReference>
<dbReference type="Pfam" id="PF13368">
    <property type="entry name" value="Toprim_C_rpt"/>
    <property type="match status" value="3"/>
</dbReference>
<comment type="subunit">
    <text evidence="10">Monomer.</text>
</comment>
<dbReference type="InterPro" id="IPR013826">
    <property type="entry name" value="Topo_IA_cen_sub3"/>
</dbReference>
<dbReference type="InterPro" id="IPR000380">
    <property type="entry name" value="Topo_IA"/>
</dbReference>
<dbReference type="GO" id="GO:0003917">
    <property type="term" value="F:DNA topoisomerase type I (single strand cut, ATP-independent) activity"/>
    <property type="evidence" value="ECO:0007669"/>
    <property type="project" value="UniProtKB-UniRule"/>
</dbReference>
<evidence type="ECO:0000256" key="5">
    <source>
        <dbReference type="ARBA" id="ARBA00022833"/>
    </source>
</evidence>
<dbReference type="InterPro" id="IPR025589">
    <property type="entry name" value="Toprim_C_rpt"/>
</dbReference>
<feature type="region of interest" description="Disordered" evidence="11">
    <location>
        <begin position="835"/>
        <end position="906"/>
    </location>
</feature>
<evidence type="ECO:0000256" key="4">
    <source>
        <dbReference type="ARBA" id="ARBA00022771"/>
    </source>
</evidence>
<dbReference type="CDD" id="cd00186">
    <property type="entry name" value="TOP1Ac"/>
    <property type="match status" value="1"/>
</dbReference>
<dbReference type="SMART" id="SM00493">
    <property type="entry name" value="TOPRIM"/>
    <property type="match status" value="1"/>
</dbReference>
<evidence type="ECO:0000259" key="12">
    <source>
        <dbReference type="PROSITE" id="PS50880"/>
    </source>
</evidence>
<feature type="region of interest" description="Interaction with DNA" evidence="10">
    <location>
        <begin position="166"/>
        <end position="171"/>
    </location>
</feature>
<dbReference type="Proteomes" id="UP000553193">
    <property type="component" value="Unassembled WGS sequence"/>
</dbReference>
<protein>
    <recommendedName>
        <fullName evidence="10">DNA topoisomerase 1</fullName>
        <ecNumber evidence="10">5.6.2.1</ecNumber>
    </recommendedName>
    <alternativeName>
        <fullName evidence="10">DNA topoisomerase I</fullName>
    </alternativeName>
</protein>
<evidence type="ECO:0000256" key="10">
    <source>
        <dbReference type="HAMAP-Rule" id="MF_00952"/>
    </source>
</evidence>
<feature type="site" description="Interaction with DNA" evidence="10">
    <location>
        <position position="306"/>
    </location>
</feature>
<comment type="similarity">
    <text evidence="2 10">Belongs to the type IA topoisomerase family.</text>
</comment>
<dbReference type="Gene3D" id="2.70.20.10">
    <property type="entry name" value="Topoisomerase I, domain 3"/>
    <property type="match status" value="1"/>
</dbReference>
<evidence type="ECO:0000256" key="7">
    <source>
        <dbReference type="ARBA" id="ARBA00023029"/>
    </source>
</evidence>
<dbReference type="PANTHER" id="PTHR42785:SF1">
    <property type="entry name" value="DNA TOPOISOMERASE"/>
    <property type="match status" value="1"/>
</dbReference>
<dbReference type="PROSITE" id="PS00396">
    <property type="entry name" value="TOPO_IA_1"/>
    <property type="match status" value="1"/>
</dbReference>
<comment type="caution">
    <text evidence="14">The sequence shown here is derived from an EMBL/GenBank/DDBJ whole genome shotgun (WGS) entry which is preliminary data.</text>
</comment>
<dbReference type="HAMAP" id="MF_00952">
    <property type="entry name" value="Topoisom_1_prok"/>
    <property type="match status" value="1"/>
</dbReference>
<feature type="compositionally biased region" description="Basic residues" evidence="11">
    <location>
        <begin position="842"/>
        <end position="851"/>
    </location>
</feature>
<dbReference type="Pfam" id="PF01131">
    <property type="entry name" value="Topoisom_bac"/>
    <property type="match status" value="1"/>
</dbReference>
<dbReference type="InterPro" id="IPR005733">
    <property type="entry name" value="TopoI_bac-type"/>
</dbReference>
<keyword evidence="5" id="KW-0862">Zinc</keyword>
<keyword evidence="8 10" id="KW-0238">DNA-binding</keyword>
<dbReference type="InterPro" id="IPR028612">
    <property type="entry name" value="Topoisom_1_IA"/>
</dbReference>
<dbReference type="EMBL" id="JACIDJ010000008">
    <property type="protein sequence ID" value="MBB3900139.1"/>
    <property type="molecule type" value="Genomic_DNA"/>
</dbReference>
<dbReference type="Pfam" id="PF01396">
    <property type="entry name" value="Zn_ribbon_Top1"/>
    <property type="match status" value="1"/>
</dbReference>
<dbReference type="InterPro" id="IPR013498">
    <property type="entry name" value="Topo_IA_Znf"/>
</dbReference>
<sequence length="906" mass="99111">MTDIVVVESPAKAKTIEKYLGGDYKVLASFGHVRDLPPKDGSVRPEEDFAMDWEADERGQKQMKAISSALRGAKRLYLATDPDREGEAISWHVQDMLQKSGALKGVQVQRITFNEITKRAVQYAIAHPRKLDTPLIEAYLARRALDYLVGFNLSPVLWRKLPGSKSAGRVQSVALRLICEREAEIEAFVAREYWTIEARMATVSGAPFQARLTHHEGRKLDQFDLPNEATAMAAKAAVEAATFTVGSVEKKRVKRNPPAPFQTSTLQQEASRKLGMGAQMTMRTAQQLYEGVDIGGETVGLITYMRTDGVQMAREAIQELRGHIKTQFGEDYLPGAPREYSSRAKNAQEAHEAIRPTDVTRTPEQAARYLNDAQRKLYELVWKRAVASQMQSAELDQTVVELVEPTGRTRLRANGSVIAFDGFLKLYREDVDDGASSEDEDSRILPPMRQGEPTKRHDVTASQHFTQPPPRFSEASLVKKMEELGIGRPSTYASILQVLQDREYVKLDKRRFMPEDRGRLVTAFLVAFFERYVDTGFTAGLEEQLDDISGGRADWRAVMHQFWRDFHGAIEATADLKISDVIDRLDEELGPHFFPRQADGGDPRVCPSCSNGRLGLRLGRTGAFIGCSAYPECRYTRPLAVPGAEGEGQQALADGVRVLGTDPATGQEVSLRRGPYGIYAQLGEGGVDAKGKPTKPKRASLSRGMDPETMTLDAALALLSMPRIVGLHPETGEEISSNLGRFGPYLKMGALSKSMDRDDDPLTIGLNRAVALLADAKPRGITIGEHPQGGGAVEVRRGRFGPFLLHGTRVANLPRGTEMEAVTLDEAVKLLAEKGKELPPKKGMKGRKAPAKKAAAPKAEVAPAAAKKAPAKKAAPKKAASAKAPAKKAPARKPAAKKAATKKAGG</sequence>
<feature type="site" description="Interaction with DNA" evidence="10">
    <location>
        <position position="158"/>
    </location>
</feature>
<organism evidence="14 15">
    <name type="scientific">Roseococcus suduntuyensis</name>
    <dbReference type="NCBI Taxonomy" id="455361"/>
    <lineage>
        <taxon>Bacteria</taxon>
        <taxon>Pseudomonadati</taxon>
        <taxon>Pseudomonadota</taxon>
        <taxon>Alphaproteobacteria</taxon>
        <taxon>Acetobacterales</taxon>
        <taxon>Roseomonadaceae</taxon>
        <taxon>Roseococcus</taxon>
    </lineage>
</organism>
<evidence type="ECO:0000256" key="3">
    <source>
        <dbReference type="ARBA" id="ARBA00022723"/>
    </source>
</evidence>
<feature type="active site" description="O-(5'-phospho-DNA)-tyrosine intermediate" evidence="10">
    <location>
        <position position="304"/>
    </location>
</feature>
<dbReference type="CDD" id="cd03363">
    <property type="entry name" value="TOPRIM_TopoIA_TopoI"/>
    <property type="match status" value="1"/>
</dbReference>
<evidence type="ECO:0000313" key="14">
    <source>
        <dbReference type="EMBL" id="MBB3900139.1"/>
    </source>
</evidence>
<dbReference type="Gene3D" id="3.30.65.10">
    <property type="entry name" value="Bacterial Topoisomerase I, domain 1"/>
    <property type="match status" value="1"/>
</dbReference>
<dbReference type="GO" id="GO:0005694">
    <property type="term" value="C:chromosome"/>
    <property type="evidence" value="ECO:0007669"/>
    <property type="project" value="InterPro"/>
</dbReference>
<comment type="function">
    <text evidence="10">Releases the supercoiling and torsional tension of DNA, which is introduced during the DNA replication and transcription, by transiently cleaving and rejoining one strand of the DNA duplex. Introduces a single-strand break via transesterification at a target site in duplex DNA. The scissile phosphodiester is attacked by the catalytic tyrosine of the enzyme, resulting in the formation of a DNA-(5'-phosphotyrosyl)-enzyme intermediate and the expulsion of a 3'-OH DNA strand. The free DNA strand then undergoes passage around the unbroken strand, thus removing DNA supercoils. Finally, in the religation step, the DNA 3'-OH attacks the covalent intermediate to expel the active-site tyrosine and restore the DNA phosphodiester backbone.</text>
</comment>
<dbReference type="InterPro" id="IPR034149">
    <property type="entry name" value="TOPRIM_TopoI"/>
</dbReference>
<evidence type="ECO:0000256" key="2">
    <source>
        <dbReference type="ARBA" id="ARBA00009446"/>
    </source>
</evidence>
<dbReference type="GO" id="GO:0006265">
    <property type="term" value="P:DNA topological change"/>
    <property type="evidence" value="ECO:0007669"/>
    <property type="project" value="UniProtKB-UniRule"/>
</dbReference>
<feature type="domain" description="Toprim" evidence="12">
    <location>
        <begin position="2"/>
        <end position="112"/>
    </location>
</feature>
<dbReference type="Gene3D" id="1.10.460.10">
    <property type="entry name" value="Topoisomerase I, domain 2"/>
    <property type="match status" value="1"/>
</dbReference>
<keyword evidence="6" id="KW-0460">Magnesium</keyword>
<dbReference type="PROSITE" id="PS52039">
    <property type="entry name" value="TOPO_IA_2"/>
    <property type="match status" value="1"/>
</dbReference>
<dbReference type="InterPro" id="IPR003601">
    <property type="entry name" value="Topo_IA_2"/>
</dbReference>
<feature type="compositionally biased region" description="Basic residues" evidence="11">
    <location>
        <begin position="885"/>
        <end position="906"/>
    </location>
</feature>
<accession>A0A840AES5</accession>
<keyword evidence="9 10" id="KW-0413">Isomerase</keyword>
<dbReference type="InterPro" id="IPR023405">
    <property type="entry name" value="Topo_IA_core_domain"/>
</dbReference>
<feature type="site" description="Interaction with DNA" evidence="10">
    <location>
        <position position="142"/>
    </location>
</feature>
<evidence type="ECO:0000256" key="6">
    <source>
        <dbReference type="ARBA" id="ARBA00022842"/>
    </source>
</evidence>
<dbReference type="PANTHER" id="PTHR42785">
    <property type="entry name" value="DNA TOPOISOMERASE, TYPE IA, CORE"/>
    <property type="match status" value="1"/>
</dbReference>
<dbReference type="Pfam" id="PF01751">
    <property type="entry name" value="Toprim"/>
    <property type="match status" value="1"/>
</dbReference>
<feature type="site" description="Interaction with DNA" evidence="10">
    <location>
        <position position="32"/>
    </location>
</feature>
<gene>
    <name evidence="10" type="primary">topA</name>
    <name evidence="14" type="ORF">GGQ83_003609</name>
</gene>
<reference evidence="14 15" key="1">
    <citation type="submission" date="2020-08" db="EMBL/GenBank/DDBJ databases">
        <title>Genomic Encyclopedia of Type Strains, Phase IV (KMG-IV): sequencing the most valuable type-strain genomes for metagenomic binning, comparative biology and taxonomic classification.</title>
        <authorList>
            <person name="Goeker M."/>
        </authorList>
    </citation>
    <scope>NUCLEOTIDE SEQUENCE [LARGE SCALE GENOMIC DNA]</scope>
    <source>
        <strain evidence="14 15">DSM 19979</strain>
    </source>
</reference>
<dbReference type="SMART" id="SM00436">
    <property type="entry name" value="TOP1Bc"/>
    <property type="match status" value="1"/>
</dbReference>
<dbReference type="NCBIfam" id="TIGR01051">
    <property type="entry name" value="topA_bact"/>
    <property type="match status" value="1"/>
</dbReference>
<dbReference type="EC" id="5.6.2.1" evidence="10"/>
<comment type="catalytic activity">
    <reaction evidence="1 10">
        <text>ATP-independent breakage of single-stranded DNA, followed by passage and rejoining.</text>
        <dbReference type="EC" id="5.6.2.1"/>
    </reaction>
</comment>
<feature type="domain" description="Topo IA-type catalytic" evidence="13">
    <location>
        <begin position="132"/>
        <end position="570"/>
    </location>
</feature>
<proteinExistence type="inferred from homology"/>
<comment type="caution">
    <text evidence="10">Lacks conserved residue(s) required for the propagation of feature annotation.</text>
</comment>
<dbReference type="PRINTS" id="PR00417">
    <property type="entry name" value="PRTPISMRASEI"/>
</dbReference>
<evidence type="ECO:0000256" key="11">
    <source>
        <dbReference type="SAM" id="MobiDB-lite"/>
    </source>
</evidence>